<dbReference type="InterPro" id="IPR043129">
    <property type="entry name" value="ATPase_NBD"/>
</dbReference>
<dbReference type="GO" id="GO:0005634">
    <property type="term" value="C:nucleus"/>
    <property type="evidence" value="ECO:0007669"/>
    <property type="project" value="UniProtKB-ARBA"/>
</dbReference>
<dbReference type="CDD" id="cd10210">
    <property type="entry name" value="ASKHA_NBD_Arp6"/>
    <property type="match status" value="1"/>
</dbReference>
<comment type="function">
    <text evidence="1">Actins are highly conserved proteins that are involved in various types of cell motility and are ubiquitously expressed in all eukaryotic cells.</text>
</comment>
<dbReference type="AlphaFoldDB" id="A0A0X3NJN1"/>
<dbReference type="Gene3D" id="3.90.640.10">
    <property type="entry name" value="Actin, Chain A, domain 4"/>
    <property type="match status" value="1"/>
</dbReference>
<dbReference type="EMBL" id="GEEE01023735">
    <property type="protein sequence ID" value="JAP39490.1"/>
    <property type="molecule type" value="Transcribed_RNA"/>
</dbReference>
<dbReference type="FunFam" id="3.30.420.40:FF:000058">
    <property type="entry name" value="Putative actin-related protein 5"/>
    <property type="match status" value="1"/>
</dbReference>
<keyword evidence="4" id="KW-0963">Cytoplasm</keyword>
<comment type="similarity">
    <text evidence="3">Belongs to the actin family. ARP6 subfamily.</text>
</comment>
<dbReference type="GO" id="GO:0005737">
    <property type="term" value="C:cytoplasm"/>
    <property type="evidence" value="ECO:0007669"/>
    <property type="project" value="UniProtKB-SubCell"/>
</dbReference>
<dbReference type="Gene3D" id="2.30.36.70">
    <property type="entry name" value="Actin, Chain A, domain 2"/>
    <property type="match status" value="1"/>
</dbReference>
<evidence type="ECO:0000256" key="4">
    <source>
        <dbReference type="ARBA" id="ARBA00022490"/>
    </source>
</evidence>
<dbReference type="SMART" id="SM00268">
    <property type="entry name" value="ACTIN"/>
    <property type="match status" value="1"/>
</dbReference>
<dbReference type="Pfam" id="PF00022">
    <property type="entry name" value="Actin"/>
    <property type="match status" value="1"/>
</dbReference>
<sequence length="410" mass="46435">MNDLALVLDIGGGTVKLGLSTDSRPSISDNCVYKSKNVSNRQFIGHQVEECKNLSSLYGTFPFKKGYISNWEVQKQILDSILDSFFESKSFAMADLNVIVTEPYFNFSSTKETMNEVFFEDYLVSGLVRTNPAFLSAYKYQREYTQHMSRYSLVIDSGYSFTHILPVADGKIMKDFSLRLSIGGKILTNRLIEVTSYRQLDVRSETYIMNQCKEDACYISKDFWSDLTVSKSKDPSVNSILCEYVLPDYVDVHRGYLQKPSNTSLDRNDVASSQMQNYRLRLANERFTVPELLFHPSDVGFLEMGVAEAVAYLISEKLPPSVRPGAWANCLITGGNAKFPGFQERLQIEMRTSAPIDMPVNVYKPQNPQSFAWQGGALLASQPDLSHFLVTRKDYEENGHAYCEARFPVT</sequence>
<dbReference type="FunFam" id="3.90.640.10:FF:000014">
    <property type="entry name" value="Putative actin-related protein 6"/>
    <property type="match status" value="1"/>
</dbReference>
<dbReference type="Gene3D" id="3.30.420.40">
    <property type="match status" value="2"/>
</dbReference>
<evidence type="ECO:0000256" key="2">
    <source>
        <dbReference type="ARBA" id="ARBA00004496"/>
    </source>
</evidence>
<evidence type="ECO:0000256" key="3">
    <source>
        <dbReference type="ARBA" id="ARBA00005665"/>
    </source>
</evidence>
<accession>A0A0X3NJN1</accession>
<gene>
    <name evidence="5" type="primary">ARP6</name>
    <name evidence="5" type="ORF">TR112455</name>
</gene>
<name>A0A0X3NJN1_SCHSO</name>
<evidence type="ECO:0000313" key="5">
    <source>
        <dbReference type="EMBL" id="JAP39490.1"/>
    </source>
</evidence>
<dbReference type="SUPFAM" id="SSF53067">
    <property type="entry name" value="Actin-like ATPase domain"/>
    <property type="match status" value="2"/>
</dbReference>
<dbReference type="InterPro" id="IPR004000">
    <property type="entry name" value="Actin"/>
</dbReference>
<evidence type="ECO:0000256" key="1">
    <source>
        <dbReference type="ARBA" id="ARBA00003520"/>
    </source>
</evidence>
<reference evidence="5" key="1">
    <citation type="submission" date="2016-01" db="EMBL/GenBank/DDBJ databases">
        <title>Reference transcriptome for the parasite Schistocephalus solidus: insights into the molecular evolution of parasitism.</title>
        <authorList>
            <person name="Hebert F.O."/>
            <person name="Grambauer S."/>
            <person name="Barber I."/>
            <person name="Landry C.R."/>
            <person name="Aubin-Horth N."/>
        </authorList>
    </citation>
    <scope>NUCLEOTIDE SEQUENCE</scope>
</reference>
<dbReference type="PANTHER" id="PTHR11937">
    <property type="entry name" value="ACTIN"/>
    <property type="match status" value="1"/>
</dbReference>
<protein>
    <submittedName>
        <fullName evidence="5">Actin-related protein 6</fullName>
    </submittedName>
</protein>
<comment type="subcellular location">
    <subcellularLocation>
        <location evidence="2">Cytoplasm</location>
    </subcellularLocation>
</comment>
<proteinExistence type="inferred from homology"/>
<organism evidence="5">
    <name type="scientific">Schistocephalus solidus</name>
    <name type="common">Tapeworm</name>
    <dbReference type="NCBI Taxonomy" id="70667"/>
    <lineage>
        <taxon>Eukaryota</taxon>
        <taxon>Metazoa</taxon>
        <taxon>Spiralia</taxon>
        <taxon>Lophotrochozoa</taxon>
        <taxon>Platyhelminthes</taxon>
        <taxon>Cestoda</taxon>
        <taxon>Eucestoda</taxon>
        <taxon>Diphyllobothriidea</taxon>
        <taxon>Diphyllobothriidae</taxon>
        <taxon>Schistocephalus</taxon>
    </lineage>
</organism>